<organism evidence="1 2">
    <name type="scientific">Solimicrobium silvestre</name>
    <dbReference type="NCBI Taxonomy" id="2099400"/>
    <lineage>
        <taxon>Bacteria</taxon>
        <taxon>Pseudomonadati</taxon>
        <taxon>Pseudomonadota</taxon>
        <taxon>Betaproteobacteria</taxon>
        <taxon>Burkholderiales</taxon>
        <taxon>Oxalobacteraceae</taxon>
        <taxon>Solimicrobium</taxon>
    </lineage>
</organism>
<keyword evidence="2" id="KW-1185">Reference proteome</keyword>
<sequence>MESFGHVVSESGGKNAMPFCETKSGSFRSPDEIVAELIMFNVLKEYALDFVLQGPPAKLIKLRNRNAVSS</sequence>
<evidence type="ECO:0000313" key="2">
    <source>
        <dbReference type="Proteomes" id="UP000237839"/>
    </source>
</evidence>
<gene>
    <name evidence="1" type="ORF">S2091_0487</name>
</gene>
<accession>A0A2S9H3C1</accession>
<comment type="caution">
    <text evidence="1">The sequence shown here is derived from an EMBL/GenBank/DDBJ whole genome shotgun (WGS) entry which is preliminary data.</text>
</comment>
<reference evidence="1 2" key="1">
    <citation type="submission" date="2018-02" db="EMBL/GenBank/DDBJ databases">
        <title>Solimicrobium silvestre gen. nov., sp. nov., isolated from alpine forest soil.</title>
        <authorList>
            <person name="Margesin R."/>
            <person name="Albuquerque L."/>
            <person name="Zhang D.-C."/>
            <person name="Froufe H.J.C."/>
            <person name="Severino R."/>
            <person name="Roxo I."/>
            <person name="Egas C."/>
            <person name="Da Costa M.S."/>
        </authorList>
    </citation>
    <scope>NUCLEOTIDE SEQUENCE [LARGE SCALE GENOMIC DNA]</scope>
    <source>
        <strain evidence="1 2">S20-91</strain>
    </source>
</reference>
<dbReference type="AlphaFoldDB" id="A0A2S9H3C1"/>
<proteinExistence type="predicted"/>
<name>A0A2S9H3C1_9BURK</name>
<dbReference type="Proteomes" id="UP000237839">
    <property type="component" value="Unassembled WGS sequence"/>
</dbReference>
<dbReference type="EMBL" id="PUGF01000002">
    <property type="protein sequence ID" value="PRC94484.1"/>
    <property type="molecule type" value="Genomic_DNA"/>
</dbReference>
<evidence type="ECO:0000313" key="1">
    <source>
        <dbReference type="EMBL" id="PRC94484.1"/>
    </source>
</evidence>
<protein>
    <submittedName>
        <fullName evidence="1">Uncharacterized protein</fullName>
    </submittedName>
</protein>